<dbReference type="Pfam" id="PF09748">
    <property type="entry name" value="Med10"/>
    <property type="match status" value="1"/>
</dbReference>
<dbReference type="GO" id="GO:0006357">
    <property type="term" value="P:regulation of transcription by RNA polymerase II"/>
    <property type="evidence" value="ECO:0007669"/>
    <property type="project" value="InterPro"/>
</dbReference>
<accession>A0AAD2DUU9</accession>
<comment type="similarity">
    <text evidence="3 11">Belongs to the Mediator complex subunit 10 family.</text>
</comment>
<keyword evidence="6 12" id="KW-1133">Transmembrane helix</keyword>
<evidence type="ECO:0000256" key="7">
    <source>
        <dbReference type="ARBA" id="ARBA00023015"/>
    </source>
</evidence>
<reference evidence="13" key="1">
    <citation type="submission" date="2023-05" db="EMBL/GenBank/DDBJ databases">
        <authorList>
            <person name="Huff M."/>
        </authorList>
    </citation>
    <scope>NUCLEOTIDE SEQUENCE</scope>
</reference>
<evidence type="ECO:0000256" key="10">
    <source>
        <dbReference type="ARBA" id="ARBA00023242"/>
    </source>
</evidence>
<sequence>MGTRKEESEMQALVTSAKTLGQVWILINRKHLLDAYLLKHTAQRDVPFYGFVQQPAMMLRPINSVTELCGNGVTILQSNDISPMESSSTAATTPTDDSKQNLTLVTNSIEKTLGILHQLDLTVSSNNVASKLPLLRAMNNLVLELDNMKKLADNCNIQVPMEVINLIDDGKNPDEFTRDVLNSCVAKNQITKGKTDTFKSFRSHLLKELDQTFPDEVEAYREILAASAAEKKKIITKKYERSLFESSELVAVGVVPVRRIFSFVKLQIPALTLSSNISSDPFLFVSGILGKLKEYIDDTEDFINIQLDNVGNQLIQFELLLTTATFVVAIFGVVAGIFGMNFAIPMFDYPGAFKWVLMITGVIVGCT</sequence>
<keyword evidence="5 12" id="KW-0812">Transmembrane</keyword>
<dbReference type="GO" id="GO:0015095">
    <property type="term" value="F:magnesium ion transmembrane transporter activity"/>
    <property type="evidence" value="ECO:0007669"/>
    <property type="project" value="TreeGrafter"/>
</dbReference>
<evidence type="ECO:0000256" key="3">
    <source>
        <dbReference type="ARBA" id="ARBA00005389"/>
    </source>
</evidence>
<dbReference type="PANTHER" id="PTHR13890">
    <property type="entry name" value="RNA SPLICING PROTEIN MRS2, MITOCHONDRIAL"/>
    <property type="match status" value="1"/>
</dbReference>
<evidence type="ECO:0000256" key="8">
    <source>
        <dbReference type="ARBA" id="ARBA00023136"/>
    </source>
</evidence>
<keyword evidence="7 11" id="KW-0805">Transcription regulation</keyword>
<evidence type="ECO:0000313" key="13">
    <source>
        <dbReference type="EMBL" id="CAI9764095.1"/>
    </source>
</evidence>
<dbReference type="GO" id="GO:0016020">
    <property type="term" value="C:membrane"/>
    <property type="evidence" value="ECO:0007669"/>
    <property type="project" value="UniProtKB-SubCell"/>
</dbReference>
<evidence type="ECO:0000313" key="14">
    <source>
        <dbReference type="Proteomes" id="UP000834106"/>
    </source>
</evidence>
<dbReference type="GO" id="GO:0003712">
    <property type="term" value="F:transcription coregulator activity"/>
    <property type="evidence" value="ECO:0007669"/>
    <property type="project" value="InterPro"/>
</dbReference>
<dbReference type="Gene3D" id="1.20.58.340">
    <property type="entry name" value="Magnesium transport protein CorA, transmembrane region"/>
    <property type="match status" value="1"/>
</dbReference>
<evidence type="ECO:0000256" key="9">
    <source>
        <dbReference type="ARBA" id="ARBA00023163"/>
    </source>
</evidence>
<name>A0AAD2DUU9_9LAMI</name>
<evidence type="ECO:0000256" key="12">
    <source>
        <dbReference type="SAM" id="Phobius"/>
    </source>
</evidence>
<comment type="function">
    <text evidence="11">Component of the Mediator complex, a coactivator involved in the regulated transcription of nearly all RNA polymerase II-dependent genes. Mediator functions as a bridge to convey information from gene-specific regulatory proteins to the basal RNA polymerase II transcription machinery. Mediator is recruited to promoters by direct interactions with regulatory proteins and serves as a scaffold for the assembly of a functional preinitiation complex with RNA polymerase II and the general transcription factors.</text>
</comment>
<gene>
    <name evidence="11" type="primary">MED10</name>
    <name evidence="13" type="ORF">FPE_LOCUS11525</name>
</gene>
<comment type="subunit">
    <text evidence="11">Component of the Mediator complex.</text>
</comment>
<protein>
    <recommendedName>
        <fullName evidence="11">Mediator of RNA polymerase II transcription subunit 10</fullName>
    </recommendedName>
    <alternativeName>
        <fullName evidence="11">Mediator complex subunit 10</fullName>
    </alternativeName>
</protein>
<evidence type="ECO:0000256" key="1">
    <source>
        <dbReference type="ARBA" id="ARBA00004123"/>
    </source>
</evidence>
<evidence type="ECO:0000256" key="4">
    <source>
        <dbReference type="ARBA" id="ARBA00007535"/>
    </source>
</evidence>
<dbReference type="GO" id="GO:0016592">
    <property type="term" value="C:mediator complex"/>
    <property type="evidence" value="ECO:0007669"/>
    <property type="project" value="InterPro"/>
</dbReference>
<dbReference type="EMBL" id="OU503041">
    <property type="protein sequence ID" value="CAI9764095.1"/>
    <property type="molecule type" value="Genomic_DNA"/>
</dbReference>
<keyword evidence="8 12" id="KW-0472">Membrane</keyword>
<dbReference type="InterPro" id="IPR039204">
    <property type="entry name" value="MRS2-like"/>
</dbReference>
<proteinExistence type="inferred from homology"/>
<dbReference type="Proteomes" id="UP000834106">
    <property type="component" value="Chromosome 6"/>
</dbReference>
<dbReference type="InterPro" id="IPR045863">
    <property type="entry name" value="CorA_TM1_TM2"/>
</dbReference>
<organism evidence="13 14">
    <name type="scientific">Fraxinus pennsylvanica</name>
    <dbReference type="NCBI Taxonomy" id="56036"/>
    <lineage>
        <taxon>Eukaryota</taxon>
        <taxon>Viridiplantae</taxon>
        <taxon>Streptophyta</taxon>
        <taxon>Embryophyta</taxon>
        <taxon>Tracheophyta</taxon>
        <taxon>Spermatophyta</taxon>
        <taxon>Magnoliopsida</taxon>
        <taxon>eudicotyledons</taxon>
        <taxon>Gunneridae</taxon>
        <taxon>Pentapetalae</taxon>
        <taxon>asterids</taxon>
        <taxon>lamiids</taxon>
        <taxon>Lamiales</taxon>
        <taxon>Oleaceae</taxon>
        <taxon>Oleeae</taxon>
        <taxon>Fraxinus</taxon>
    </lineage>
</organism>
<evidence type="ECO:0000256" key="2">
    <source>
        <dbReference type="ARBA" id="ARBA00004141"/>
    </source>
</evidence>
<dbReference type="AlphaFoldDB" id="A0AAD2DUU9"/>
<keyword evidence="11" id="KW-0010">Activator</keyword>
<feature type="transmembrane region" description="Helical" evidence="12">
    <location>
        <begin position="319"/>
        <end position="344"/>
    </location>
</feature>
<evidence type="ECO:0000256" key="6">
    <source>
        <dbReference type="ARBA" id="ARBA00022989"/>
    </source>
</evidence>
<evidence type="ECO:0000256" key="5">
    <source>
        <dbReference type="ARBA" id="ARBA00022692"/>
    </source>
</evidence>
<dbReference type="InterPro" id="IPR019145">
    <property type="entry name" value="Mediator_Med10"/>
</dbReference>
<comment type="similarity">
    <text evidence="4">Belongs to the CorA metal ion transporter (MIT) (TC 1.A.35.5) family.</text>
</comment>
<keyword evidence="10 11" id="KW-0539">Nucleus</keyword>
<evidence type="ECO:0000256" key="11">
    <source>
        <dbReference type="RuleBase" id="RU364146"/>
    </source>
</evidence>
<dbReference type="SUPFAM" id="SSF144083">
    <property type="entry name" value="Magnesium transport protein CorA, transmembrane region"/>
    <property type="match status" value="1"/>
</dbReference>
<keyword evidence="14" id="KW-1185">Reference proteome</keyword>
<dbReference type="PANTHER" id="PTHR13890:SF26">
    <property type="entry name" value="MAGNESIUM TRANSPORTER MRS2-1"/>
    <property type="match status" value="1"/>
</dbReference>
<comment type="subcellular location">
    <subcellularLocation>
        <location evidence="2">Membrane</location>
        <topology evidence="2">Multi-pass membrane protein</topology>
    </subcellularLocation>
    <subcellularLocation>
        <location evidence="1 11">Nucleus</location>
    </subcellularLocation>
</comment>
<keyword evidence="9 11" id="KW-0804">Transcription</keyword>